<protein>
    <submittedName>
        <fullName evidence="3">VWA domain-containing protein</fullName>
    </submittedName>
</protein>
<proteinExistence type="predicted"/>
<dbReference type="SUPFAM" id="SSF53300">
    <property type="entry name" value="vWA-like"/>
    <property type="match status" value="1"/>
</dbReference>
<evidence type="ECO:0000313" key="4">
    <source>
        <dbReference type="Proteomes" id="UP001595528"/>
    </source>
</evidence>
<evidence type="ECO:0000313" key="3">
    <source>
        <dbReference type="EMBL" id="MFC3229436.1"/>
    </source>
</evidence>
<dbReference type="PIRSF" id="PIRSF010256">
    <property type="entry name" value="CoxE_vWa"/>
    <property type="match status" value="1"/>
</dbReference>
<dbReference type="PANTHER" id="PTHR39338:SF6">
    <property type="entry name" value="BLL5662 PROTEIN"/>
    <property type="match status" value="1"/>
</dbReference>
<reference evidence="4" key="1">
    <citation type="journal article" date="2019" name="Int. J. Syst. Evol. Microbiol.">
        <title>The Global Catalogue of Microorganisms (GCM) 10K type strain sequencing project: providing services to taxonomists for standard genome sequencing and annotation.</title>
        <authorList>
            <consortium name="The Broad Institute Genomics Platform"/>
            <consortium name="The Broad Institute Genome Sequencing Center for Infectious Disease"/>
            <person name="Wu L."/>
            <person name="Ma J."/>
        </authorList>
    </citation>
    <scope>NUCLEOTIDE SEQUENCE [LARGE SCALE GENOMIC DNA]</scope>
    <source>
        <strain evidence="4">KCTC 42964</strain>
    </source>
</reference>
<dbReference type="RefSeq" id="WP_379903625.1">
    <property type="nucleotide sequence ID" value="NZ_JBHRTR010000031.1"/>
</dbReference>
<dbReference type="CDD" id="cd00198">
    <property type="entry name" value="vWFA"/>
    <property type="match status" value="1"/>
</dbReference>
<dbReference type="InterPro" id="IPR011195">
    <property type="entry name" value="UCP010256"/>
</dbReference>
<dbReference type="InterPro" id="IPR008912">
    <property type="entry name" value="Uncharacterised_CoxE"/>
</dbReference>
<dbReference type="SMART" id="SM00327">
    <property type="entry name" value="VWA"/>
    <property type="match status" value="1"/>
</dbReference>
<evidence type="ECO:0000256" key="1">
    <source>
        <dbReference type="SAM" id="MobiDB-lite"/>
    </source>
</evidence>
<dbReference type="InterPro" id="IPR036465">
    <property type="entry name" value="vWFA_dom_sf"/>
</dbReference>
<evidence type="ECO:0000259" key="2">
    <source>
        <dbReference type="SMART" id="SM00327"/>
    </source>
</evidence>
<keyword evidence="4" id="KW-1185">Reference proteome</keyword>
<name>A0ABV7L441_9PROT</name>
<organism evidence="3 4">
    <name type="scientific">Marinibaculum pumilum</name>
    <dbReference type="NCBI Taxonomy" id="1766165"/>
    <lineage>
        <taxon>Bacteria</taxon>
        <taxon>Pseudomonadati</taxon>
        <taxon>Pseudomonadota</taxon>
        <taxon>Alphaproteobacteria</taxon>
        <taxon>Rhodospirillales</taxon>
        <taxon>Rhodospirillaceae</taxon>
        <taxon>Marinibaculum</taxon>
    </lineage>
</organism>
<dbReference type="EMBL" id="JBHRTR010000031">
    <property type="protein sequence ID" value="MFC3229436.1"/>
    <property type="molecule type" value="Genomic_DNA"/>
</dbReference>
<dbReference type="Pfam" id="PF05762">
    <property type="entry name" value="VWA_CoxE"/>
    <property type="match status" value="1"/>
</dbReference>
<gene>
    <name evidence="3" type="ORF">ACFOGJ_19470</name>
</gene>
<feature type="region of interest" description="Disordered" evidence="1">
    <location>
        <begin position="117"/>
        <end position="140"/>
    </location>
</feature>
<dbReference type="InterPro" id="IPR002035">
    <property type="entry name" value="VWF_A"/>
</dbReference>
<dbReference type="Proteomes" id="UP001595528">
    <property type="component" value="Unassembled WGS sequence"/>
</dbReference>
<comment type="caution">
    <text evidence="3">The sequence shown here is derived from an EMBL/GenBank/DDBJ whole genome shotgun (WGS) entry which is preliminary data.</text>
</comment>
<dbReference type="Gene3D" id="3.40.50.410">
    <property type="entry name" value="von Willebrand factor, type A domain"/>
    <property type="match status" value="1"/>
</dbReference>
<feature type="domain" description="VWFA" evidence="2">
    <location>
        <begin position="225"/>
        <end position="394"/>
    </location>
</feature>
<accession>A0ABV7L441</accession>
<sequence length="399" mass="44077">MAAALPSARVLEFIRHLRLNGFPLGVAEAEAACTVLAAVPPGSGAARLWPVRLALRSLLAGNREEWQRFDALFDAWWLAGPRRGRRLRQRQAAEPAARQGRRPALWNAVLPSEGEAAAGASAVETAPEEDDGNPPEVAERPGRLVASRRSVMSRTDLRRFSTPEEAAAAEAVALRLAAALRYRLSRRRVAARRGRQLDLRRTIRRSLGHGGEPLEPAWRRRPDRPVRLVVLLDVSGSMQVYARWFLLFLRGLVGGWGRTDAYLFHTRLVRVTDALRNRDTNRALSQLSLMAQGFGGGTRIAGALADFNDRHARSAIDSRTVVVVMSDGYDTDAPQDLARELARLKRRARRLVWLNPLKGWQDYAPVARGMAAALPHLDCFAAANTLESLAALEAEFAHV</sequence>
<dbReference type="PANTHER" id="PTHR39338">
    <property type="entry name" value="BLL5662 PROTEIN-RELATED"/>
    <property type="match status" value="1"/>
</dbReference>